<sequence>MSTPLHTKSETLGARVKRLRTEREMSQEKLADFCGVTNGWISKLEKDKYWPSPELITNLSAAFKIPVHELLQEEDKRMEVVSRIKLIEVLLERNKPFEAESYILEVEGHPELTTKDKLVLRIHYAECLYQQAKHQESLLVLIPIIEELESTNHHDAIILSWVSVDNGCKISNING</sequence>
<organism evidence="3 4">
    <name type="scientific">Tumebacillus permanentifrigoris</name>
    <dbReference type="NCBI Taxonomy" id="378543"/>
    <lineage>
        <taxon>Bacteria</taxon>
        <taxon>Bacillati</taxon>
        <taxon>Bacillota</taxon>
        <taxon>Bacilli</taxon>
        <taxon>Bacillales</taxon>
        <taxon>Alicyclobacillaceae</taxon>
        <taxon>Tumebacillus</taxon>
    </lineage>
</organism>
<dbReference type="AlphaFoldDB" id="A0A316D3V9"/>
<gene>
    <name evidence="3" type="ORF">C7459_12920</name>
</gene>
<dbReference type="Pfam" id="PF01381">
    <property type="entry name" value="HTH_3"/>
    <property type="match status" value="1"/>
</dbReference>
<dbReference type="RefSeq" id="WP_109691364.1">
    <property type="nucleotide sequence ID" value="NZ_QGGL01000029.1"/>
</dbReference>
<evidence type="ECO:0000313" key="4">
    <source>
        <dbReference type="Proteomes" id="UP000245634"/>
    </source>
</evidence>
<dbReference type="OrthoDB" id="9808239at2"/>
<name>A0A316D3V9_9BACL</name>
<comment type="caution">
    <text evidence="3">The sequence shown here is derived from an EMBL/GenBank/DDBJ whole genome shotgun (WGS) entry which is preliminary data.</text>
</comment>
<proteinExistence type="predicted"/>
<dbReference type="Proteomes" id="UP000245634">
    <property type="component" value="Unassembled WGS sequence"/>
</dbReference>
<evidence type="ECO:0000256" key="1">
    <source>
        <dbReference type="ARBA" id="ARBA00023125"/>
    </source>
</evidence>
<dbReference type="PANTHER" id="PTHR46558">
    <property type="entry name" value="TRACRIPTIONAL REGULATORY PROTEIN-RELATED-RELATED"/>
    <property type="match status" value="1"/>
</dbReference>
<dbReference type="SMART" id="SM00530">
    <property type="entry name" value="HTH_XRE"/>
    <property type="match status" value="1"/>
</dbReference>
<dbReference type="InterPro" id="IPR011990">
    <property type="entry name" value="TPR-like_helical_dom_sf"/>
</dbReference>
<protein>
    <submittedName>
        <fullName evidence="3">DNA-binding XRE family transcriptional regulator</fullName>
    </submittedName>
</protein>
<evidence type="ECO:0000259" key="2">
    <source>
        <dbReference type="PROSITE" id="PS50943"/>
    </source>
</evidence>
<keyword evidence="1 3" id="KW-0238">DNA-binding</keyword>
<dbReference type="PANTHER" id="PTHR46558:SF11">
    <property type="entry name" value="HTH-TYPE TRANSCRIPTIONAL REGULATOR XRE"/>
    <property type="match status" value="1"/>
</dbReference>
<dbReference type="Gene3D" id="1.25.40.10">
    <property type="entry name" value="Tetratricopeptide repeat domain"/>
    <property type="match status" value="1"/>
</dbReference>
<dbReference type="PROSITE" id="PS50943">
    <property type="entry name" value="HTH_CROC1"/>
    <property type="match status" value="1"/>
</dbReference>
<dbReference type="InterPro" id="IPR001387">
    <property type="entry name" value="Cro/C1-type_HTH"/>
</dbReference>
<dbReference type="CDD" id="cd00093">
    <property type="entry name" value="HTH_XRE"/>
    <property type="match status" value="1"/>
</dbReference>
<accession>A0A316D3V9</accession>
<keyword evidence="4" id="KW-1185">Reference proteome</keyword>
<dbReference type="EMBL" id="QGGL01000029">
    <property type="protein sequence ID" value="PWK05022.1"/>
    <property type="molecule type" value="Genomic_DNA"/>
</dbReference>
<dbReference type="InterPro" id="IPR010982">
    <property type="entry name" value="Lambda_DNA-bd_dom_sf"/>
</dbReference>
<dbReference type="GO" id="GO:0003677">
    <property type="term" value="F:DNA binding"/>
    <property type="evidence" value="ECO:0007669"/>
    <property type="project" value="UniProtKB-KW"/>
</dbReference>
<evidence type="ECO:0000313" key="3">
    <source>
        <dbReference type="EMBL" id="PWK05022.1"/>
    </source>
</evidence>
<feature type="domain" description="HTH cro/C1-type" evidence="2">
    <location>
        <begin position="16"/>
        <end position="70"/>
    </location>
</feature>
<reference evidence="3 4" key="1">
    <citation type="submission" date="2018-05" db="EMBL/GenBank/DDBJ databases">
        <title>Genomic Encyclopedia of Type Strains, Phase IV (KMG-IV): sequencing the most valuable type-strain genomes for metagenomic binning, comparative biology and taxonomic classification.</title>
        <authorList>
            <person name="Goeker M."/>
        </authorList>
    </citation>
    <scope>NUCLEOTIDE SEQUENCE [LARGE SCALE GENOMIC DNA]</scope>
    <source>
        <strain evidence="3 4">DSM 18773</strain>
    </source>
</reference>
<dbReference type="SUPFAM" id="SSF47413">
    <property type="entry name" value="lambda repressor-like DNA-binding domains"/>
    <property type="match status" value="1"/>
</dbReference>